<dbReference type="InterPro" id="IPR001173">
    <property type="entry name" value="Glyco_trans_2-like"/>
</dbReference>
<dbReference type="InterPro" id="IPR029044">
    <property type="entry name" value="Nucleotide-diphossugar_trans"/>
</dbReference>
<dbReference type="CDD" id="cd02522">
    <property type="entry name" value="GT_2_like_a"/>
    <property type="match status" value="1"/>
</dbReference>
<keyword evidence="8" id="KW-1185">Reference proteome</keyword>
<feature type="domain" description="Glycosyltransferase 2-like" evidence="6">
    <location>
        <begin position="3"/>
        <end position="117"/>
    </location>
</feature>
<dbReference type="Pfam" id="PF00535">
    <property type="entry name" value="Glycos_transf_2"/>
    <property type="match status" value="1"/>
</dbReference>
<protein>
    <submittedName>
        <fullName evidence="7">Glycosyl transferase family 2</fullName>
    </submittedName>
</protein>
<comment type="subcellular location">
    <subcellularLocation>
        <location evidence="1">Cell membrane</location>
    </subcellularLocation>
</comment>
<proteinExistence type="predicted"/>
<gene>
    <name evidence="7" type="ORF">GCM10017643_07600</name>
</gene>
<dbReference type="EMBL" id="BSFJ01000004">
    <property type="protein sequence ID" value="GLK70645.1"/>
    <property type="molecule type" value="Genomic_DNA"/>
</dbReference>
<evidence type="ECO:0000256" key="2">
    <source>
        <dbReference type="ARBA" id="ARBA00022475"/>
    </source>
</evidence>
<dbReference type="Gene3D" id="3.90.550.10">
    <property type="entry name" value="Spore Coat Polysaccharide Biosynthesis Protein SpsA, Chain A"/>
    <property type="match status" value="1"/>
</dbReference>
<evidence type="ECO:0000256" key="4">
    <source>
        <dbReference type="ARBA" id="ARBA00022679"/>
    </source>
</evidence>
<evidence type="ECO:0000256" key="1">
    <source>
        <dbReference type="ARBA" id="ARBA00004236"/>
    </source>
</evidence>
<keyword evidence="2" id="KW-1003">Cell membrane</keyword>
<dbReference type="Proteomes" id="UP001143370">
    <property type="component" value="Unassembled WGS sequence"/>
</dbReference>
<dbReference type="AlphaFoldDB" id="A0A9W6MY70"/>
<evidence type="ECO:0000313" key="8">
    <source>
        <dbReference type="Proteomes" id="UP001143370"/>
    </source>
</evidence>
<reference evidence="7" key="1">
    <citation type="journal article" date="2014" name="Int. J. Syst. Evol. Microbiol.">
        <title>Complete genome sequence of Corynebacterium casei LMG S-19264T (=DSM 44701T), isolated from a smear-ripened cheese.</title>
        <authorList>
            <consortium name="US DOE Joint Genome Institute (JGI-PGF)"/>
            <person name="Walter F."/>
            <person name="Albersmeier A."/>
            <person name="Kalinowski J."/>
            <person name="Ruckert C."/>
        </authorList>
    </citation>
    <scope>NUCLEOTIDE SEQUENCE</scope>
    <source>
        <strain evidence="7">VKM B-2484</strain>
    </source>
</reference>
<dbReference type="RefSeq" id="WP_246544709.1">
    <property type="nucleotide sequence ID" value="NZ_BSFJ01000004.1"/>
</dbReference>
<dbReference type="GO" id="GO:0005886">
    <property type="term" value="C:plasma membrane"/>
    <property type="evidence" value="ECO:0007669"/>
    <property type="project" value="UniProtKB-SubCell"/>
</dbReference>
<reference evidence="7" key="2">
    <citation type="submission" date="2023-01" db="EMBL/GenBank/DDBJ databases">
        <authorList>
            <person name="Sun Q."/>
            <person name="Evtushenko L."/>
        </authorList>
    </citation>
    <scope>NUCLEOTIDE SEQUENCE</scope>
    <source>
        <strain evidence="7">VKM B-2484</strain>
    </source>
</reference>
<dbReference type="PANTHER" id="PTHR43646">
    <property type="entry name" value="GLYCOSYLTRANSFERASE"/>
    <property type="match status" value="1"/>
</dbReference>
<keyword evidence="4 7" id="KW-0808">Transferase</keyword>
<dbReference type="NCBIfam" id="TIGR04283">
    <property type="entry name" value="glyco_like_mftF"/>
    <property type="match status" value="1"/>
</dbReference>
<evidence type="ECO:0000313" key="7">
    <source>
        <dbReference type="EMBL" id="GLK70645.1"/>
    </source>
</evidence>
<accession>A0A9W6MY70</accession>
<dbReference type="GO" id="GO:0016757">
    <property type="term" value="F:glycosyltransferase activity"/>
    <property type="evidence" value="ECO:0007669"/>
    <property type="project" value="UniProtKB-KW"/>
</dbReference>
<dbReference type="PANTHER" id="PTHR43646:SF2">
    <property type="entry name" value="GLYCOSYLTRANSFERASE 2-LIKE DOMAIN-CONTAINING PROTEIN"/>
    <property type="match status" value="1"/>
</dbReference>
<keyword evidence="5" id="KW-0472">Membrane</keyword>
<sequence>MLSIIIPVLNEEGTIESCLRRLQTLRGNDVEIILVDGGSTDGTAGSARGLADKVIDAPPGRARQMNAGALEAKGSILLFLHADTILPVGAMQEMQTAIDRSRHVWGRFDVRIGSPLWILSVVAFAMNLRSRWTGIATGDQAIFVKRTAFDEVGGYPAIALMEDIALTSALKRITPPICLRSKVTTSGRRWEKKGPIRTILLMWRLRLAFYLGADPKQLAIEYMYGRHR</sequence>
<organism evidence="7 8">
    <name type="scientific">Ancylobacter dichloromethanicus</name>
    <dbReference type="NCBI Taxonomy" id="518825"/>
    <lineage>
        <taxon>Bacteria</taxon>
        <taxon>Pseudomonadati</taxon>
        <taxon>Pseudomonadota</taxon>
        <taxon>Alphaproteobacteria</taxon>
        <taxon>Hyphomicrobiales</taxon>
        <taxon>Xanthobacteraceae</taxon>
        <taxon>Ancylobacter</taxon>
    </lineage>
</organism>
<dbReference type="SUPFAM" id="SSF53448">
    <property type="entry name" value="Nucleotide-diphospho-sugar transferases"/>
    <property type="match status" value="1"/>
</dbReference>
<name>A0A9W6MY70_9HYPH</name>
<dbReference type="InterPro" id="IPR026461">
    <property type="entry name" value="Trfase_2_rSAM/seldom_assoc"/>
</dbReference>
<comment type="caution">
    <text evidence="7">The sequence shown here is derived from an EMBL/GenBank/DDBJ whole genome shotgun (WGS) entry which is preliminary data.</text>
</comment>
<evidence type="ECO:0000256" key="3">
    <source>
        <dbReference type="ARBA" id="ARBA00022676"/>
    </source>
</evidence>
<evidence type="ECO:0000256" key="5">
    <source>
        <dbReference type="ARBA" id="ARBA00023136"/>
    </source>
</evidence>
<evidence type="ECO:0000259" key="6">
    <source>
        <dbReference type="Pfam" id="PF00535"/>
    </source>
</evidence>
<keyword evidence="3" id="KW-0328">Glycosyltransferase</keyword>